<dbReference type="AlphaFoldDB" id="A0A8J2YND0"/>
<organism evidence="1 2">
    <name type="scientific">Pullulanibacillus camelliae</name>
    <dbReference type="NCBI Taxonomy" id="1707096"/>
    <lineage>
        <taxon>Bacteria</taxon>
        <taxon>Bacillati</taxon>
        <taxon>Bacillota</taxon>
        <taxon>Bacilli</taxon>
        <taxon>Bacillales</taxon>
        <taxon>Sporolactobacillaceae</taxon>
        <taxon>Pullulanibacillus</taxon>
    </lineage>
</organism>
<reference evidence="1" key="1">
    <citation type="journal article" date="2014" name="Int. J. Syst. Evol. Microbiol.">
        <title>Complete genome sequence of Corynebacterium casei LMG S-19264T (=DSM 44701T), isolated from a smear-ripened cheese.</title>
        <authorList>
            <consortium name="US DOE Joint Genome Institute (JGI-PGF)"/>
            <person name="Walter F."/>
            <person name="Albersmeier A."/>
            <person name="Kalinowski J."/>
            <person name="Ruckert C."/>
        </authorList>
    </citation>
    <scope>NUCLEOTIDE SEQUENCE</scope>
    <source>
        <strain evidence="1">CGMCC 1.15371</strain>
    </source>
</reference>
<gene>
    <name evidence="1" type="ORF">GCM10011391_40150</name>
</gene>
<reference evidence="1" key="2">
    <citation type="submission" date="2020-09" db="EMBL/GenBank/DDBJ databases">
        <authorList>
            <person name="Sun Q."/>
            <person name="Zhou Y."/>
        </authorList>
    </citation>
    <scope>NUCLEOTIDE SEQUENCE</scope>
    <source>
        <strain evidence="1">CGMCC 1.15371</strain>
    </source>
</reference>
<dbReference type="Proteomes" id="UP000628775">
    <property type="component" value="Unassembled WGS sequence"/>
</dbReference>
<evidence type="ECO:0000313" key="2">
    <source>
        <dbReference type="Proteomes" id="UP000628775"/>
    </source>
</evidence>
<accession>A0A8J2YND0</accession>
<dbReference type="RefSeq" id="WP_188699118.1">
    <property type="nucleotide sequence ID" value="NZ_BMIR01000044.1"/>
</dbReference>
<comment type="caution">
    <text evidence="1">The sequence shown here is derived from an EMBL/GenBank/DDBJ whole genome shotgun (WGS) entry which is preliminary data.</text>
</comment>
<sequence length="56" mass="6617">MTKWNNTIFFENGIKHELTVEEINIIKKSLADFKANDDSEKETLEQLKSLFIHHLD</sequence>
<name>A0A8J2YND0_9BACL</name>
<dbReference type="EMBL" id="BMIR01000044">
    <property type="protein sequence ID" value="GGE57237.1"/>
    <property type="molecule type" value="Genomic_DNA"/>
</dbReference>
<proteinExistence type="predicted"/>
<evidence type="ECO:0000313" key="1">
    <source>
        <dbReference type="EMBL" id="GGE57237.1"/>
    </source>
</evidence>
<keyword evidence="2" id="KW-1185">Reference proteome</keyword>
<protein>
    <submittedName>
        <fullName evidence="1">Uncharacterized protein</fullName>
    </submittedName>
</protein>